<protein>
    <recommendedName>
        <fullName evidence="3">DUF4249 family protein</fullName>
    </recommendedName>
</protein>
<name>A0ABS3EUS4_9FLAO</name>
<proteinExistence type="predicted"/>
<evidence type="ECO:0008006" key="3">
    <source>
        <dbReference type="Google" id="ProtNLM"/>
    </source>
</evidence>
<organism evidence="1 2">
    <name type="scientific">[Muricauda] lutisoli</name>
    <dbReference type="NCBI Taxonomy" id="2816035"/>
    <lineage>
        <taxon>Bacteria</taxon>
        <taxon>Pseudomonadati</taxon>
        <taxon>Bacteroidota</taxon>
        <taxon>Flavobacteriia</taxon>
        <taxon>Flavobacteriales</taxon>
        <taxon>Flavobacteriaceae</taxon>
        <taxon>Allomuricauda</taxon>
    </lineage>
</organism>
<dbReference type="EMBL" id="JAFLND010000001">
    <property type="protein sequence ID" value="MBO0329934.1"/>
    <property type="molecule type" value="Genomic_DNA"/>
</dbReference>
<evidence type="ECO:0000313" key="1">
    <source>
        <dbReference type="EMBL" id="MBO0329934.1"/>
    </source>
</evidence>
<keyword evidence="2" id="KW-1185">Reference proteome</keyword>
<comment type="caution">
    <text evidence="1">The sequence shown here is derived from an EMBL/GenBank/DDBJ whole genome shotgun (WGS) entry which is preliminary data.</text>
</comment>
<sequence>MKKVFLLLLFPFFMSFQCEDDFVDSGFETSYSIENSTDTDLFLIDDSNQITEIAKRSSITIGSTLNTETISVMPSESLLFQSIKIYTSENDDFFLRYEQNPIDDESWILSEPMENAFEYTLIITDQLLD</sequence>
<dbReference type="RefSeq" id="WP_207070377.1">
    <property type="nucleotide sequence ID" value="NZ_JAFLND010000001.1"/>
</dbReference>
<dbReference type="Proteomes" id="UP000664163">
    <property type="component" value="Unassembled WGS sequence"/>
</dbReference>
<evidence type="ECO:0000313" key="2">
    <source>
        <dbReference type="Proteomes" id="UP000664163"/>
    </source>
</evidence>
<gene>
    <name evidence="1" type="ORF">J0X13_05200</name>
</gene>
<accession>A0ABS3EUS4</accession>
<reference evidence="1 2" key="1">
    <citation type="submission" date="2021-03" db="EMBL/GenBank/DDBJ databases">
        <title>Muricauda sp. CAU 1631 isolated from Incheon.</title>
        <authorList>
            <person name="Kim W."/>
        </authorList>
    </citation>
    <scope>NUCLEOTIDE SEQUENCE [LARGE SCALE GENOMIC DNA]</scope>
    <source>
        <strain evidence="1 2">CAU 1631</strain>
    </source>
</reference>